<dbReference type="PROSITE" id="PS51257">
    <property type="entry name" value="PROKAR_LIPOPROTEIN"/>
    <property type="match status" value="1"/>
</dbReference>
<dbReference type="InterPro" id="IPR027840">
    <property type="entry name" value="DUF4493"/>
</dbReference>
<evidence type="ECO:0000313" key="1">
    <source>
        <dbReference type="EMBL" id="HIR63097.1"/>
    </source>
</evidence>
<reference evidence="1" key="2">
    <citation type="journal article" date="2021" name="PeerJ">
        <title>Extensive microbial diversity within the chicken gut microbiome revealed by metagenomics and culture.</title>
        <authorList>
            <person name="Gilroy R."/>
            <person name="Ravi A."/>
            <person name="Getino M."/>
            <person name="Pursley I."/>
            <person name="Horton D.L."/>
            <person name="Alikhan N.F."/>
            <person name="Baker D."/>
            <person name="Gharbi K."/>
            <person name="Hall N."/>
            <person name="Watson M."/>
            <person name="Adriaenssens E.M."/>
            <person name="Foster-Nyarko E."/>
            <person name="Jarju S."/>
            <person name="Secka A."/>
            <person name="Antonio M."/>
            <person name="Oren A."/>
            <person name="Chaudhuri R.R."/>
            <person name="La Ragione R."/>
            <person name="Hildebrand F."/>
            <person name="Pallen M.J."/>
        </authorList>
    </citation>
    <scope>NUCLEOTIDE SEQUENCE</scope>
    <source>
        <strain evidence="1">ChiHjej13B12-12457</strain>
    </source>
</reference>
<protein>
    <submittedName>
        <fullName evidence="1">DUF4493 domain-containing protein</fullName>
    </submittedName>
</protein>
<proteinExistence type="predicted"/>
<gene>
    <name evidence="1" type="ORF">IAC94_06215</name>
</gene>
<reference evidence="1" key="1">
    <citation type="submission" date="2020-10" db="EMBL/GenBank/DDBJ databases">
        <authorList>
            <person name="Gilroy R."/>
        </authorList>
    </citation>
    <scope>NUCLEOTIDE SEQUENCE</scope>
    <source>
        <strain evidence="1">ChiHjej13B12-12457</strain>
    </source>
</reference>
<evidence type="ECO:0000313" key="2">
    <source>
        <dbReference type="Proteomes" id="UP000886744"/>
    </source>
</evidence>
<dbReference type="Proteomes" id="UP000886744">
    <property type="component" value="Unassembled WGS sequence"/>
</dbReference>
<dbReference type="EMBL" id="DVHI01000075">
    <property type="protein sequence ID" value="HIR63097.1"/>
    <property type="molecule type" value="Genomic_DNA"/>
</dbReference>
<name>A0A9D1J6X5_9BACT</name>
<dbReference type="Pfam" id="PF14900">
    <property type="entry name" value="DUF4493"/>
    <property type="match status" value="1"/>
</dbReference>
<organism evidence="1 2">
    <name type="scientific">Candidatus Coprenecus avistercoris</name>
    <dbReference type="NCBI Taxonomy" id="2840730"/>
    <lineage>
        <taxon>Bacteria</taxon>
        <taxon>Pseudomonadati</taxon>
        <taxon>Bacteroidota</taxon>
        <taxon>Bacteroidia</taxon>
        <taxon>Bacteroidales</taxon>
        <taxon>Rikenellaceae</taxon>
        <taxon>Rikenellaceae incertae sedis</taxon>
        <taxon>Candidatus Coprenecus</taxon>
    </lineage>
</organism>
<sequence>MKKIFTATIILAVAVLTGCNREERFGKTDGTAKISLSLSSEGEFTQLPATKAETSEDDVKVDVNEFSLVIKSQEGSEVESWSRFADVPAVIGLDPGTYTIEAKSPGQKTVDWTQPKYAGSQEVTVTPGNTESVSIVCKLTNMKVTVRTTEKFDSEIEDFTVTVNADDYSGFMAFTKAIVAEGRSAYFDPTSLTVDINATRKAKEGVEIENKNIIQTMSIPSGAAQDHHVITLDASETGYTDLSGDDVIKVVYTLNNKEVPILVDGLEENPVEDEPGTVPALSSSSVADGSVDVPVATASIDLTYSTAVALADGASITLGDQTCAASVSGNTLTVTLPTLIESTQYTLTVPEGAVVSASDASLAAEAVSISFTTAAAESEEPDITITATAGIDEPVTYSKAALPSEFNLTVEAPAGIEKFVVDVNTPGLQGLLDLMKMDYSVDLANMDVAELEFWGNLFGITSNADVNGQTSKIFEIAAFLTAMPEEKNELKVTITDKAGNSLSKTLTIIMTE</sequence>
<dbReference type="AlphaFoldDB" id="A0A9D1J6X5"/>
<comment type="caution">
    <text evidence="1">The sequence shown here is derived from an EMBL/GenBank/DDBJ whole genome shotgun (WGS) entry which is preliminary data.</text>
</comment>
<accession>A0A9D1J6X5</accession>